<evidence type="ECO:0000256" key="1">
    <source>
        <dbReference type="SAM" id="Phobius"/>
    </source>
</evidence>
<feature type="transmembrane region" description="Helical" evidence="1">
    <location>
        <begin position="148"/>
        <end position="171"/>
    </location>
</feature>
<gene>
    <name evidence="3" type="ORF">AOQ84DRAFT_388773</name>
</gene>
<dbReference type="Proteomes" id="UP000250140">
    <property type="component" value="Unassembled WGS sequence"/>
</dbReference>
<dbReference type="EMBL" id="KV749637">
    <property type="protein sequence ID" value="OCL08556.1"/>
    <property type="molecule type" value="Genomic_DNA"/>
</dbReference>
<protein>
    <submittedName>
        <fullName evidence="3">Uncharacterized protein</fullName>
    </submittedName>
</protein>
<dbReference type="OrthoDB" id="3786778at2759"/>
<keyword evidence="2" id="KW-0732">Signal</keyword>
<name>A0A8E2F156_9PEZI</name>
<dbReference type="AlphaFoldDB" id="A0A8E2F156"/>
<sequence>MRFSALSLFAVCSLFVNSFAAPTTVQQRDVAISQVEERSVATICTIVSGLLEEIKSCTHSINITISACEGIPITETVKTSVISSIQGSCHQMVSYISTACFSIGKLQFIELAEEDLKFLVSCCVEIILEIVCTLLHCVKVLGCTITELLGFLVPLLCNAFIALLAAIACLAGDFISCIKAALDCYLPEIVKCFGNFAELLKCL</sequence>
<keyword evidence="1" id="KW-0472">Membrane</keyword>
<feature type="chain" id="PRO_5034221320" evidence="2">
    <location>
        <begin position="21"/>
        <end position="203"/>
    </location>
</feature>
<proteinExistence type="predicted"/>
<accession>A0A8E2F156</accession>
<evidence type="ECO:0000313" key="4">
    <source>
        <dbReference type="Proteomes" id="UP000250140"/>
    </source>
</evidence>
<keyword evidence="1" id="KW-0812">Transmembrane</keyword>
<evidence type="ECO:0000256" key="2">
    <source>
        <dbReference type="SAM" id="SignalP"/>
    </source>
</evidence>
<evidence type="ECO:0000313" key="3">
    <source>
        <dbReference type="EMBL" id="OCL08556.1"/>
    </source>
</evidence>
<reference evidence="3 4" key="1">
    <citation type="journal article" date="2016" name="Nat. Commun.">
        <title>Ectomycorrhizal ecology is imprinted in the genome of the dominant symbiotic fungus Cenococcum geophilum.</title>
        <authorList>
            <consortium name="DOE Joint Genome Institute"/>
            <person name="Peter M."/>
            <person name="Kohler A."/>
            <person name="Ohm R.A."/>
            <person name="Kuo A."/>
            <person name="Krutzmann J."/>
            <person name="Morin E."/>
            <person name="Arend M."/>
            <person name="Barry K.W."/>
            <person name="Binder M."/>
            <person name="Choi C."/>
            <person name="Clum A."/>
            <person name="Copeland A."/>
            <person name="Grisel N."/>
            <person name="Haridas S."/>
            <person name="Kipfer T."/>
            <person name="LaButti K."/>
            <person name="Lindquist E."/>
            <person name="Lipzen A."/>
            <person name="Maire R."/>
            <person name="Meier B."/>
            <person name="Mihaltcheva S."/>
            <person name="Molinier V."/>
            <person name="Murat C."/>
            <person name="Poggeler S."/>
            <person name="Quandt C.A."/>
            <person name="Sperisen C."/>
            <person name="Tritt A."/>
            <person name="Tisserant E."/>
            <person name="Crous P.W."/>
            <person name="Henrissat B."/>
            <person name="Nehls U."/>
            <person name="Egli S."/>
            <person name="Spatafora J.W."/>
            <person name="Grigoriev I.V."/>
            <person name="Martin F.M."/>
        </authorList>
    </citation>
    <scope>NUCLEOTIDE SEQUENCE [LARGE SCALE GENOMIC DNA]</scope>
    <source>
        <strain evidence="3 4">CBS 207.34</strain>
    </source>
</reference>
<feature type="signal peptide" evidence="2">
    <location>
        <begin position="1"/>
        <end position="20"/>
    </location>
</feature>
<keyword evidence="4" id="KW-1185">Reference proteome</keyword>
<organism evidence="3 4">
    <name type="scientific">Glonium stellatum</name>
    <dbReference type="NCBI Taxonomy" id="574774"/>
    <lineage>
        <taxon>Eukaryota</taxon>
        <taxon>Fungi</taxon>
        <taxon>Dikarya</taxon>
        <taxon>Ascomycota</taxon>
        <taxon>Pezizomycotina</taxon>
        <taxon>Dothideomycetes</taxon>
        <taxon>Pleosporomycetidae</taxon>
        <taxon>Gloniales</taxon>
        <taxon>Gloniaceae</taxon>
        <taxon>Glonium</taxon>
    </lineage>
</organism>
<keyword evidence="1" id="KW-1133">Transmembrane helix</keyword>